<name>A0A1I8AHS4_9BILA</name>
<reference evidence="2" key="1">
    <citation type="submission" date="2016-11" db="UniProtKB">
        <authorList>
            <consortium name="WormBaseParasite"/>
        </authorList>
    </citation>
    <scope>IDENTIFICATION</scope>
</reference>
<dbReference type="WBParaSite" id="L893_g5912.t1">
    <property type="protein sequence ID" value="L893_g5912.t1"/>
    <property type="gene ID" value="L893_g5912"/>
</dbReference>
<evidence type="ECO:0000313" key="2">
    <source>
        <dbReference type="WBParaSite" id="L893_g5912.t1"/>
    </source>
</evidence>
<sequence length="69" mass="7340">MHVFVNFAPVVRSASSTLTSLTGSTSNAWLTELPPIRRPRSTTTLLASLFLFPSASTIPLVSVADVPPD</sequence>
<dbReference type="Proteomes" id="UP000095287">
    <property type="component" value="Unplaced"/>
</dbReference>
<evidence type="ECO:0000313" key="1">
    <source>
        <dbReference type="Proteomes" id="UP000095287"/>
    </source>
</evidence>
<protein>
    <submittedName>
        <fullName evidence="2">Secreted protein</fullName>
    </submittedName>
</protein>
<accession>A0A1I8AHS4</accession>
<dbReference type="AlphaFoldDB" id="A0A1I8AHS4"/>
<proteinExistence type="predicted"/>
<organism evidence="1 2">
    <name type="scientific">Steinernema glaseri</name>
    <dbReference type="NCBI Taxonomy" id="37863"/>
    <lineage>
        <taxon>Eukaryota</taxon>
        <taxon>Metazoa</taxon>
        <taxon>Ecdysozoa</taxon>
        <taxon>Nematoda</taxon>
        <taxon>Chromadorea</taxon>
        <taxon>Rhabditida</taxon>
        <taxon>Tylenchina</taxon>
        <taxon>Panagrolaimomorpha</taxon>
        <taxon>Strongyloidoidea</taxon>
        <taxon>Steinernematidae</taxon>
        <taxon>Steinernema</taxon>
    </lineage>
</organism>
<keyword evidence="1" id="KW-1185">Reference proteome</keyword>